<dbReference type="GO" id="GO:0008168">
    <property type="term" value="F:methyltransferase activity"/>
    <property type="evidence" value="ECO:0007669"/>
    <property type="project" value="UniProtKB-KW"/>
</dbReference>
<dbReference type="EMBL" id="JADDOJ010000148">
    <property type="protein sequence ID" value="MBE7942810.1"/>
    <property type="molecule type" value="Genomic_DNA"/>
</dbReference>
<keyword evidence="3" id="KW-1185">Reference proteome</keyword>
<dbReference type="PANTHER" id="PTHR45036">
    <property type="entry name" value="METHYLTRANSFERASE LIKE 7B"/>
    <property type="match status" value="1"/>
</dbReference>
<dbReference type="Proteomes" id="UP000715965">
    <property type="component" value="Unassembled WGS sequence"/>
</dbReference>
<keyword evidence="2" id="KW-0808">Transferase</keyword>
<dbReference type="CDD" id="cd02440">
    <property type="entry name" value="AdoMet_MTases"/>
    <property type="match status" value="1"/>
</dbReference>
<dbReference type="InterPro" id="IPR052356">
    <property type="entry name" value="Thiol_S-MT"/>
</dbReference>
<sequence>MADNWYERHLLPTVLDFACGLPMVTRQRERVVPRARGRVLEVGIGTGLNMPHYAAEQVESITGVDPALRMHEKAKARIRRSGLKVELVGLSAERLPLADASFDTVLLTYTLCSIPEPVAALREMRRVLAPGGRLLFCEHGRAPDASVRRWQARLQPWWGPIAGGCQLGRDIPALLVEAGFTLHGLETGYIPGPRPLAFNYWGEASA</sequence>
<dbReference type="PANTHER" id="PTHR45036:SF1">
    <property type="entry name" value="METHYLTRANSFERASE LIKE 7A"/>
    <property type="match status" value="1"/>
</dbReference>
<proteinExistence type="predicted"/>
<dbReference type="RefSeq" id="WP_193782355.1">
    <property type="nucleotide sequence ID" value="NZ_JADDOJ010000148.1"/>
</dbReference>
<protein>
    <submittedName>
        <fullName evidence="2">Class I SAM-dependent methyltransferase</fullName>
    </submittedName>
</protein>
<evidence type="ECO:0000259" key="1">
    <source>
        <dbReference type="Pfam" id="PF08241"/>
    </source>
</evidence>
<name>A0ABR9SKC5_9BURK</name>
<organism evidence="2 3">
    <name type="scientific">Ramlibacter aquaticus</name>
    <dbReference type="NCBI Taxonomy" id="2780094"/>
    <lineage>
        <taxon>Bacteria</taxon>
        <taxon>Pseudomonadati</taxon>
        <taxon>Pseudomonadota</taxon>
        <taxon>Betaproteobacteria</taxon>
        <taxon>Burkholderiales</taxon>
        <taxon>Comamonadaceae</taxon>
        <taxon>Ramlibacter</taxon>
    </lineage>
</organism>
<dbReference type="GO" id="GO:0032259">
    <property type="term" value="P:methylation"/>
    <property type="evidence" value="ECO:0007669"/>
    <property type="project" value="UniProtKB-KW"/>
</dbReference>
<dbReference type="Pfam" id="PF08241">
    <property type="entry name" value="Methyltransf_11"/>
    <property type="match status" value="1"/>
</dbReference>
<reference evidence="2 3" key="1">
    <citation type="submission" date="2020-10" db="EMBL/GenBank/DDBJ databases">
        <title>Draft genome of Ramlibacter aquaticus LMG 30558.</title>
        <authorList>
            <person name="Props R."/>
        </authorList>
    </citation>
    <scope>NUCLEOTIDE SEQUENCE [LARGE SCALE GENOMIC DNA]</scope>
    <source>
        <strain evidence="2 3">LMG 30558</strain>
    </source>
</reference>
<dbReference type="InterPro" id="IPR013216">
    <property type="entry name" value="Methyltransf_11"/>
</dbReference>
<evidence type="ECO:0000313" key="3">
    <source>
        <dbReference type="Proteomes" id="UP000715965"/>
    </source>
</evidence>
<feature type="domain" description="Methyltransferase type 11" evidence="1">
    <location>
        <begin position="40"/>
        <end position="136"/>
    </location>
</feature>
<dbReference type="InterPro" id="IPR029063">
    <property type="entry name" value="SAM-dependent_MTases_sf"/>
</dbReference>
<gene>
    <name evidence="2" type="ORF">IM725_19770</name>
</gene>
<dbReference type="SUPFAM" id="SSF53335">
    <property type="entry name" value="S-adenosyl-L-methionine-dependent methyltransferases"/>
    <property type="match status" value="1"/>
</dbReference>
<evidence type="ECO:0000313" key="2">
    <source>
        <dbReference type="EMBL" id="MBE7942810.1"/>
    </source>
</evidence>
<keyword evidence="2" id="KW-0489">Methyltransferase</keyword>
<dbReference type="Gene3D" id="3.40.50.150">
    <property type="entry name" value="Vaccinia Virus protein VP39"/>
    <property type="match status" value="1"/>
</dbReference>
<comment type="caution">
    <text evidence="2">The sequence shown here is derived from an EMBL/GenBank/DDBJ whole genome shotgun (WGS) entry which is preliminary data.</text>
</comment>
<accession>A0ABR9SKC5</accession>